<dbReference type="InterPro" id="IPR039694">
    <property type="entry name" value="WDR11"/>
</dbReference>
<dbReference type="PANTHER" id="PTHR14593">
    <property type="entry name" value="WD REPEAT-CONTAINING PROTEIN 11"/>
    <property type="match status" value="1"/>
</dbReference>
<dbReference type="GO" id="GO:0005737">
    <property type="term" value="C:cytoplasm"/>
    <property type="evidence" value="ECO:0007669"/>
    <property type="project" value="TreeGrafter"/>
</dbReference>
<dbReference type="AlphaFoldDB" id="A0A8J2WNC3"/>
<sequence>MEETSQRDVNYPRILPRSFIAGCSLKNKGAIDWSSTSLLAYGSNHTVVIVDTIQLQVVQTLDKHKTAVVKVKWPGKNPAGTIALSTSTNNSPCHPMILASADASGVIIIWDVITGVALHFLSDGNKSIQDVMWAQHFDNSEKYLMAIHPPYSFVVWDVTTGAKLWKKMYAEQILAIDFDPFDSTRLAFLCPDCILLVEDFSLFKAPSSNGRKFYISSPKAATTPSTPSVPMPLSSSDRSRDRLRKLMRDIIVGESAPRPEEQGMTSLNECLQLSFHRSLRHIICLVYSREILLVDLRIHHTVAVLLSTDRSYSPLQQLLLCRQRDVLICVHESGSLSGRIRRGIVQSNEAATPSHSPWNAPELDVELHYEQRSQTDSIRLTKSNKIMGAALHPLLESRTVLLLSDGRLYFYDLSSNAMKQQGCLAEIMPPLWTNCNSKLSLKFSLSGLLTSLSGFPPSSNQCVMKMCPPLTVKNWQYYQPLVAVGCANGTIQICDVSSGLIKKELAVHNYAVKGIEWVQMDEFLSYAQSPPAAVGGWVRNEIILTNVHTGRVVSVRADRGEESPIELLRVSPLKQYFMVVFKEAPPELWDLRHLTLIRTLPKRFPTITSLEWLPSHLQRHVKKSLAEDSDSSVTLLTGLSVKEFFVFADPDGNLYHLTVDGSVVKDGARLSPPNTLNGIVSMAWKSEWMALGDAEGGVAVWEWRTRHFRPLPHSKSPIRKLRFAPGKNNMKLLVLHMDGLDIWDVKESERLGQWRNSPYRDYLSILDAEWSASDRPLLACSDGSIRVFDISLQQCSSSMGEYAQDRVPCPLLMPRSAFQAVKTSVQLNLSASSKCTNPSKDLILNYISNHIPSTKSGIPDQCFRAALLCGDQPQAELWTVASYYLRFHSGKECATPLDTVYDLLCDSSTYRQMATERAALYQSKPRAYEHTRQLTRDHLLLNDKDKAIALLLNTEPEHGHFYSNHLLACLAAILQPAGCHGNAHSTLKLVATHLIASGHIWQGVEILILNGQVPDACRYLQANHLWEDSARVAKLLLMKDKERVGETQSEIAEATEIWRRWAAHLNNCRQKFAATLVLIAVGAWHKAAELLVQQQMHDAAALLLRTAEENGLHQANDTIQLDFMHGIYCQYARLLYDSGWQSEAKEWAGFGGPSGQQLIDEWNILDVDTISSC</sequence>
<dbReference type="InterPro" id="IPR015943">
    <property type="entry name" value="WD40/YVTN_repeat-like_dom_sf"/>
</dbReference>
<feature type="region of interest" description="Disordered" evidence="1">
    <location>
        <begin position="216"/>
        <end position="237"/>
    </location>
</feature>
<dbReference type="Pfam" id="PF23753">
    <property type="entry name" value="TPR_WDR11"/>
    <property type="match status" value="1"/>
</dbReference>
<dbReference type="InterPro" id="IPR036322">
    <property type="entry name" value="WD40_repeat_dom_sf"/>
</dbReference>
<dbReference type="SUPFAM" id="SSF50978">
    <property type="entry name" value="WD40 repeat-like"/>
    <property type="match status" value="2"/>
</dbReference>
<evidence type="ECO:0000259" key="2">
    <source>
        <dbReference type="Pfam" id="PF23751"/>
    </source>
</evidence>
<dbReference type="InterPro" id="IPR057853">
    <property type="entry name" value="Beta-prop_WDR11_2nd"/>
</dbReference>
<feature type="compositionally biased region" description="Polar residues" evidence="1">
    <location>
        <begin position="219"/>
        <end position="228"/>
    </location>
</feature>
<dbReference type="FunFam" id="2.130.10.10:FF:003231">
    <property type="entry name" value="WD repeat-containing protein"/>
    <property type="match status" value="1"/>
</dbReference>
<feature type="domain" description="WDR11 TPR" evidence="4">
    <location>
        <begin position="911"/>
        <end position="1109"/>
    </location>
</feature>
<proteinExistence type="predicted"/>
<evidence type="ECO:0008006" key="7">
    <source>
        <dbReference type="Google" id="ProtNLM"/>
    </source>
</evidence>
<evidence type="ECO:0000313" key="6">
    <source>
        <dbReference type="Proteomes" id="UP000789390"/>
    </source>
</evidence>
<dbReference type="PANTHER" id="PTHR14593:SF5">
    <property type="entry name" value="WD REPEAT-CONTAINING PROTEIN 11"/>
    <property type="match status" value="1"/>
</dbReference>
<evidence type="ECO:0000259" key="3">
    <source>
        <dbReference type="Pfam" id="PF23752"/>
    </source>
</evidence>
<keyword evidence="6" id="KW-1185">Reference proteome</keyword>
<dbReference type="InterPro" id="IPR057852">
    <property type="entry name" value="Beta-prop_WDR11_1st"/>
</dbReference>
<feature type="domain" description="WDR11 first beta-propeller" evidence="2">
    <location>
        <begin position="24"/>
        <end position="190"/>
    </location>
</feature>
<evidence type="ECO:0000259" key="4">
    <source>
        <dbReference type="Pfam" id="PF23753"/>
    </source>
</evidence>
<gene>
    <name evidence="5" type="ORF">DGAL_LOCUS14833</name>
</gene>
<dbReference type="Gene3D" id="2.130.10.10">
    <property type="entry name" value="YVTN repeat-like/Quinoprotein amine dehydrogenase"/>
    <property type="match status" value="3"/>
</dbReference>
<protein>
    <recommendedName>
        <fullName evidence="7">WD repeat-containing protein 11</fullName>
    </recommendedName>
</protein>
<accession>A0A8J2WNC3</accession>
<dbReference type="InterPro" id="IPR001680">
    <property type="entry name" value="WD40_rpt"/>
</dbReference>
<reference evidence="5" key="1">
    <citation type="submission" date="2021-11" db="EMBL/GenBank/DDBJ databases">
        <authorList>
            <person name="Schell T."/>
        </authorList>
    </citation>
    <scope>NUCLEOTIDE SEQUENCE</scope>
    <source>
        <strain evidence="5">M5</strain>
    </source>
</reference>
<organism evidence="5 6">
    <name type="scientific">Daphnia galeata</name>
    <dbReference type="NCBI Taxonomy" id="27404"/>
    <lineage>
        <taxon>Eukaryota</taxon>
        <taxon>Metazoa</taxon>
        <taxon>Ecdysozoa</taxon>
        <taxon>Arthropoda</taxon>
        <taxon>Crustacea</taxon>
        <taxon>Branchiopoda</taxon>
        <taxon>Diplostraca</taxon>
        <taxon>Cladocera</taxon>
        <taxon>Anomopoda</taxon>
        <taxon>Daphniidae</taxon>
        <taxon>Daphnia</taxon>
    </lineage>
</organism>
<feature type="domain" description="WDR11 second beta-propeller" evidence="3">
    <location>
        <begin position="480"/>
        <end position="798"/>
    </location>
</feature>
<dbReference type="Proteomes" id="UP000789390">
    <property type="component" value="Unassembled WGS sequence"/>
</dbReference>
<dbReference type="Pfam" id="PF23752">
    <property type="entry name" value="Beta-prop_WDR11_2nd"/>
    <property type="match status" value="1"/>
</dbReference>
<dbReference type="InterPro" id="IPR057854">
    <property type="entry name" value="TPR_WDR11"/>
</dbReference>
<name>A0A8J2WNC3_9CRUS</name>
<comment type="caution">
    <text evidence="5">The sequence shown here is derived from an EMBL/GenBank/DDBJ whole genome shotgun (WGS) entry which is preliminary data.</text>
</comment>
<evidence type="ECO:0000256" key="1">
    <source>
        <dbReference type="SAM" id="MobiDB-lite"/>
    </source>
</evidence>
<dbReference type="EMBL" id="CAKKLH010000311">
    <property type="protein sequence ID" value="CAH0111197.1"/>
    <property type="molecule type" value="Genomic_DNA"/>
</dbReference>
<dbReference type="SMART" id="SM00320">
    <property type="entry name" value="WD40"/>
    <property type="match status" value="4"/>
</dbReference>
<dbReference type="OrthoDB" id="1291858at2759"/>
<dbReference type="Pfam" id="PF23751">
    <property type="entry name" value="Beta-prop_WDR11_1st"/>
    <property type="match status" value="1"/>
</dbReference>
<evidence type="ECO:0000313" key="5">
    <source>
        <dbReference type="EMBL" id="CAH0111197.1"/>
    </source>
</evidence>